<dbReference type="AlphaFoldDB" id="A0A4R8UAT8"/>
<reference evidence="2 3" key="1">
    <citation type="submission" date="2019-03" db="EMBL/GenBank/DDBJ databases">
        <title>Genomics of glacier-inhabiting Cryobacterium strains.</title>
        <authorList>
            <person name="Liu Q."/>
            <person name="Xin Y.-H."/>
        </authorList>
    </citation>
    <scope>NUCLEOTIDE SEQUENCE [LARGE SCALE GENOMIC DNA]</scope>
    <source>
        <strain evidence="2 3">Sr47</strain>
    </source>
</reference>
<proteinExistence type="predicted"/>
<feature type="transmembrane region" description="Helical" evidence="1">
    <location>
        <begin position="102"/>
        <end position="123"/>
    </location>
</feature>
<sequence length="506" mass="54526">MRSALGHRATAGWVWSIRWALFRTAIGVVILGVFVFPAPIARALSASGAMDLPASAAHLRFWALAGCLTSFVAIAVARKARNILRKPGGKYYVTDFLRSGRWVRWALALVLLILLLAAEPLVSWQFPEVRGGGAQAAVDALRLGVLLCGGGLLAISVASGLRLRYPSGRWRMTRKGYLVCASAAVLAALIVAFVFPVQIVTFQMPGVTGSVRESAVANFRQSVLWCAGGVIALVTLYLTFTRQELDRDSNRTDRFTAAIDHIGDLASVATRIGGIHALGRLAADSTRDRDTVALVLASFIKHQSDNLAVAAPGSGSPLPVDIRVALQVVSELTTYSGPYIEGIDFSNRDMTGIEVSHLRLMYPVLTGARLHRARIGESHLLSANIAGADFSDVTWDSAHMSYAEAASANFKDSQLQGAYFLCSKFENANFEGANLAGAILQEADFRGANLRETILDEADLSGTNLSGTVGWEHSQLESAGYWDHATQWPEGYQPPWPTKSHPDCMA</sequence>
<keyword evidence="1" id="KW-0472">Membrane</keyword>
<dbReference type="SUPFAM" id="SSF141571">
    <property type="entry name" value="Pentapeptide repeat-like"/>
    <property type="match status" value="1"/>
</dbReference>
<dbReference type="PANTHER" id="PTHR14136:SF17">
    <property type="entry name" value="BTB_POZ DOMAIN-CONTAINING PROTEIN KCTD9"/>
    <property type="match status" value="1"/>
</dbReference>
<dbReference type="Gene3D" id="2.160.20.80">
    <property type="entry name" value="E3 ubiquitin-protein ligase SopA"/>
    <property type="match status" value="1"/>
</dbReference>
<evidence type="ECO:0000256" key="1">
    <source>
        <dbReference type="SAM" id="Phobius"/>
    </source>
</evidence>
<feature type="transmembrane region" description="Helical" evidence="1">
    <location>
        <begin position="61"/>
        <end position="81"/>
    </location>
</feature>
<keyword evidence="1" id="KW-1133">Transmembrane helix</keyword>
<feature type="transmembrane region" description="Helical" evidence="1">
    <location>
        <begin position="20"/>
        <end position="41"/>
    </location>
</feature>
<organism evidence="2 3">
    <name type="scientific">Cryobacterium tagatosivorans</name>
    <dbReference type="NCBI Taxonomy" id="1259199"/>
    <lineage>
        <taxon>Bacteria</taxon>
        <taxon>Bacillati</taxon>
        <taxon>Actinomycetota</taxon>
        <taxon>Actinomycetes</taxon>
        <taxon>Micrococcales</taxon>
        <taxon>Microbacteriaceae</taxon>
        <taxon>Cryobacterium</taxon>
    </lineage>
</organism>
<feature type="transmembrane region" description="Helical" evidence="1">
    <location>
        <begin position="143"/>
        <end position="165"/>
    </location>
</feature>
<evidence type="ECO:0000313" key="3">
    <source>
        <dbReference type="Proteomes" id="UP000297866"/>
    </source>
</evidence>
<dbReference type="EMBL" id="SOEZ01000075">
    <property type="protein sequence ID" value="TFB47260.1"/>
    <property type="molecule type" value="Genomic_DNA"/>
</dbReference>
<dbReference type="Pfam" id="PF00805">
    <property type="entry name" value="Pentapeptide"/>
    <property type="match status" value="1"/>
</dbReference>
<keyword evidence="1" id="KW-0812">Transmembrane</keyword>
<dbReference type="InterPro" id="IPR051082">
    <property type="entry name" value="Pentapeptide-BTB/POZ_domain"/>
</dbReference>
<keyword evidence="3" id="KW-1185">Reference proteome</keyword>
<dbReference type="InterPro" id="IPR001646">
    <property type="entry name" value="5peptide_repeat"/>
</dbReference>
<evidence type="ECO:0000313" key="2">
    <source>
        <dbReference type="EMBL" id="TFB47260.1"/>
    </source>
</evidence>
<dbReference type="PANTHER" id="PTHR14136">
    <property type="entry name" value="BTB_POZ DOMAIN-CONTAINING PROTEIN KCTD9"/>
    <property type="match status" value="1"/>
</dbReference>
<gene>
    <name evidence="2" type="ORF">E3O23_15500</name>
</gene>
<dbReference type="OrthoDB" id="4563217at2"/>
<name>A0A4R8UAT8_9MICO</name>
<protein>
    <submittedName>
        <fullName evidence="2">Pentapeptide repeat-containing protein</fullName>
    </submittedName>
</protein>
<feature type="transmembrane region" description="Helical" evidence="1">
    <location>
        <begin position="222"/>
        <end position="240"/>
    </location>
</feature>
<comment type="caution">
    <text evidence="2">The sequence shown here is derived from an EMBL/GenBank/DDBJ whole genome shotgun (WGS) entry which is preliminary data.</text>
</comment>
<dbReference type="Proteomes" id="UP000297866">
    <property type="component" value="Unassembled WGS sequence"/>
</dbReference>
<feature type="transmembrane region" description="Helical" evidence="1">
    <location>
        <begin position="177"/>
        <end position="202"/>
    </location>
</feature>
<accession>A0A4R8UAT8</accession>